<keyword evidence="1" id="KW-0614">Plasmid</keyword>
<gene>
    <name evidence="1" type="ORF">BJG93_30020</name>
</gene>
<organism evidence="1">
    <name type="scientific">Paraburkholderia sprentiae WSM5005</name>
    <dbReference type="NCBI Taxonomy" id="754502"/>
    <lineage>
        <taxon>Bacteria</taxon>
        <taxon>Pseudomonadati</taxon>
        <taxon>Pseudomonadota</taxon>
        <taxon>Betaproteobacteria</taxon>
        <taxon>Burkholderiales</taxon>
        <taxon>Burkholderiaceae</taxon>
        <taxon>Paraburkholderia</taxon>
    </lineage>
</organism>
<sequence>MTSQYLLSDTRRRGGPPSRYDLGSFCRVVNVGVDPTGIELKKAMPQYTFSDTECAALWSFVTAR</sequence>
<dbReference type="AlphaFoldDB" id="A0A1I9YTZ9"/>
<geneLocation type="plasmid" evidence="1">
    <name>pl1WSM5005</name>
</geneLocation>
<protein>
    <submittedName>
        <fullName evidence="1">Uncharacterized protein</fullName>
    </submittedName>
</protein>
<proteinExistence type="predicted"/>
<evidence type="ECO:0000313" key="1">
    <source>
        <dbReference type="EMBL" id="APA89709.1"/>
    </source>
</evidence>
<name>A0A1I9YTZ9_9BURK</name>
<reference evidence="1" key="1">
    <citation type="submission" date="2016-09" db="EMBL/GenBank/DDBJ databases">
        <title>The Complete Genome of Burkholderia sprentiae wsm5005.</title>
        <authorList>
            <person name="De Meyer S."/>
            <person name="Wang P."/>
            <person name="Terpolilli J."/>
        </authorList>
    </citation>
    <scope>NUCLEOTIDE SEQUENCE [LARGE SCALE GENOMIC DNA]</scope>
    <source>
        <strain evidence="1">WSM5005</strain>
        <plasmid evidence="1">pl1WSM5005</plasmid>
    </source>
</reference>
<accession>A0A1I9YTZ9</accession>
<dbReference type="EMBL" id="CP017563">
    <property type="protein sequence ID" value="APA89709.1"/>
    <property type="molecule type" value="Genomic_DNA"/>
</dbReference>